<evidence type="ECO:0000256" key="2">
    <source>
        <dbReference type="SAM" id="Phobius"/>
    </source>
</evidence>
<protein>
    <recommendedName>
        <fullName evidence="7">Cell envelope-related transcriptional attenuator domain-containing protein</fullName>
    </recommendedName>
</protein>
<feature type="domain" description="Peptidase M56" evidence="4">
    <location>
        <begin position="17"/>
        <end position="334"/>
    </location>
</feature>
<dbReference type="EMBL" id="CP048649">
    <property type="protein sequence ID" value="QIB69433.1"/>
    <property type="molecule type" value="Genomic_DNA"/>
</dbReference>
<accession>A0A858BU19</accession>
<dbReference type="AlphaFoldDB" id="A0A858BU19"/>
<evidence type="ECO:0000313" key="6">
    <source>
        <dbReference type="Proteomes" id="UP000466848"/>
    </source>
</evidence>
<proteinExistence type="inferred from homology"/>
<feature type="transmembrane region" description="Helical" evidence="2">
    <location>
        <begin position="47"/>
        <end position="72"/>
    </location>
</feature>
<organism evidence="5 6">
    <name type="scientific">Aminipila butyrica</name>
    <dbReference type="NCBI Taxonomy" id="433296"/>
    <lineage>
        <taxon>Bacteria</taxon>
        <taxon>Bacillati</taxon>
        <taxon>Bacillota</taxon>
        <taxon>Clostridia</taxon>
        <taxon>Peptostreptococcales</taxon>
        <taxon>Anaerovoracaceae</taxon>
        <taxon>Aminipila</taxon>
    </lineage>
</organism>
<evidence type="ECO:0000256" key="1">
    <source>
        <dbReference type="ARBA" id="ARBA00006068"/>
    </source>
</evidence>
<dbReference type="InterPro" id="IPR008756">
    <property type="entry name" value="Peptidase_M56"/>
</dbReference>
<dbReference type="InterPro" id="IPR050922">
    <property type="entry name" value="LytR/CpsA/Psr_CW_biosynth"/>
</dbReference>
<dbReference type="CDD" id="cd07341">
    <property type="entry name" value="M56_BlaR1_MecR1_like"/>
    <property type="match status" value="1"/>
</dbReference>
<dbReference type="Pfam" id="PF03816">
    <property type="entry name" value="LytR_cpsA_psr"/>
    <property type="match status" value="1"/>
</dbReference>
<feature type="transmembrane region" description="Helical" evidence="2">
    <location>
        <begin position="341"/>
        <end position="361"/>
    </location>
</feature>
<feature type="domain" description="Cell envelope-related transcriptional attenuator" evidence="3">
    <location>
        <begin position="391"/>
        <end position="539"/>
    </location>
</feature>
<dbReference type="Proteomes" id="UP000466848">
    <property type="component" value="Chromosome"/>
</dbReference>
<evidence type="ECO:0000259" key="4">
    <source>
        <dbReference type="Pfam" id="PF05569"/>
    </source>
</evidence>
<keyword evidence="2" id="KW-0812">Transmembrane</keyword>
<dbReference type="Gene3D" id="3.40.630.190">
    <property type="entry name" value="LCP protein"/>
    <property type="match status" value="1"/>
</dbReference>
<keyword evidence="2" id="KW-0472">Membrane</keyword>
<keyword evidence="2" id="KW-1133">Transmembrane helix</keyword>
<name>A0A858BU19_9FIRM</name>
<dbReference type="PANTHER" id="PTHR33392:SF6">
    <property type="entry name" value="POLYISOPRENYL-TEICHOIC ACID--PEPTIDOGLYCAN TEICHOIC ACID TRANSFERASE TAGU"/>
    <property type="match status" value="1"/>
</dbReference>
<dbReference type="InterPro" id="IPR004474">
    <property type="entry name" value="LytR_CpsA_psr"/>
</dbReference>
<dbReference type="Pfam" id="PF05569">
    <property type="entry name" value="Peptidase_M56"/>
    <property type="match status" value="1"/>
</dbReference>
<comment type="similarity">
    <text evidence="1">Belongs to the LytR/CpsA/Psr (LCP) family.</text>
</comment>
<reference evidence="5 6" key="1">
    <citation type="submission" date="2020-02" db="EMBL/GenBank/DDBJ databases">
        <authorList>
            <person name="Kim Y.B."/>
            <person name="Roh S.W."/>
        </authorList>
    </citation>
    <scope>NUCLEOTIDE SEQUENCE [LARGE SCALE GENOMIC DNA]</scope>
    <source>
        <strain evidence="5 6">DSM 103574</strain>
    </source>
</reference>
<sequence>MPAERKGGSNVLNICLTVLNMSITAGMAALIIMILRSSIGKALPRTFSYGMWAIVLYRMVSPVSFSSIFSMLGSIKPGLDTYTSSIKAASLIGNLNFEVLSGYKAQELGGAPLLPETPIDSTGGLLPTQVSVAPMTANYLMAAMVALWILGILLLLIYNAVSYTKLCRSMSTSTFFEDYQLVEECKLATGISNRRVAVYESDKVAGPFVYGIFKPRVMLPVSITHLSGEEEREQLRHILLHELYHIKRLDYLVKPLAFLAQCVHWFNPILWIAFRLFNKDMEMSCDEGAVKALKTGTREDYASTLLHMASNQGNIQKSCALAFRETNAGERVKHIIKYKKPGLAVGVISVFLIVLFAVSLLSNPMSLAEQLEDDQANVLVICSGEGTAIPDTFLLLGYNNDRNEVNIAFLPRDLEVLPDDGHYGLAQRKLSGYASENPPEAVIEKVKEMLGVEIDNYIKLDTGNFRDLVDALGGVEFDVPMKMVYEDPYQNLSINLEEGKQVLDGEKAEMLIRYRKGYLEGDLGRIEVQKAFLGAMIKQKSDLKIGSMKELYQLLAKDMKTDLELSKAKKLIAVFYTAKSIDIVNVSILQNNTDPFGPLLLTPETKEEVKNKF</sequence>
<dbReference type="PANTHER" id="PTHR33392">
    <property type="entry name" value="POLYISOPRENYL-TEICHOIC ACID--PEPTIDOGLYCAN TEICHOIC ACID TRANSFERASE TAGU"/>
    <property type="match status" value="1"/>
</dbReference>
<feature type="transmembrane region" description="Helical" evidence="2">
    <location>
        <begin position="12"/>
        <end position="35"/>
    </location>
</feature>
<evidence type="ECO:0000313" key="5">
    <source>
        <dbReference type="EMBL" id="QIB69433.1"/>
    </source>
</evidence>
<gene>
    <name evidence="5" type="ORF">Ami103574_08860</name>
</gene>
<feature type="transmembrane region" description="Helical" evidence="2">
    <location>
        <begin position="139"/>
        <end position="161"/>
    </location>
</feature>
<dbReference type="RefSeq" id="WP_163066676.1">
    <property type="nucleotide sequence ID" value="NZ_CP048649.1"/>
</dbReference>
<keyword evidence="6" id="KW-1185">Reference proteome</keyword>
<dbReference type="KEGG" id="abut:Ami103574_08860"/>
<evidence type="ECO:0000259" key="3">
    <source>
        <dbReference type="Pfam" id="PF03816"/>
    </source>
</evidence>
<evidence type="ECO:0008006" key="7">
    <source>
        <dbReference type="Google" id="ProtNLM"/>
    </source>
</evidence>
<dbReference type="NCBIfam" id="TIGR00350">
    <property type="entry name" value="lytR_cpsA_psr"/>
    <property type="match status" value="1"/>
</dbReference>